<reference evidence="1 2" key="1">
    <citation type="journal article" date="2019" name="Sci. Rep.">
        <title>Orb-weaving spider Araneus ventricosus genome elucidates the spidroin gene catalogue.</title>
        <authorList>
            <person name="Kono N."/>
            <person name="Nakamura H."/>
            <person name="Ohtoshi R."/>
            <person name="Moran D.A.P."/>
            <person name="Shinohara A."/>
            <person name="Yoshida Y."/>
            <person name="Fujiwara M."/>
            <person name="Mori M."/>
            <person name="Tomita M."/>
            <person name="Arakawa K."/>
        </authorList>
    </citation>
    <scope>NUCLEOTIDE SEQUENCE [LARGE SCALE GENOMIC DNA]</scope>
</reference>
<comment type="caution">
    <text evidence="1">The sequence shown here is derived from an EMBL/GenBank/DDBJ whole genome shotgun (WGS) entry which is preliminary data.</text>
</comment>
<gene>
    <name evidence="1" type="ORF">AVEN_84199_1</name>
</gene>
<proteinExistence type="predicted"/>
<organism evidence="1 2">
    <name type="scientific">Araneus ventricosus</name>
    <name type="common">Orbweaver spider</name>
    <name type="synonym">Epeira ventricosa</name>
    <dbReference type="NCBI Taxonomy" id="182803"/>
    <lineage>
        <taxon>Eukaryota</taxon>
        <taxon>Metazoa</taxon>
        <taxon>Ecdysozoa</taxon>
        <taxon>Arthropoda</taxon>
        <taxon>Chelicerata</taxon>
        <taxon>Arachnida</taxon>
        <taxon>Araneae</taxon>
        <taxon>Araneomorphae</taxon>
        <taxon>Entelegynae</taxon>
        <taxon>Araneoidea</taxon>
        <taxon>Araneidae</taxon>
        <taxon>Araneus</taxon>
    </lineage>
</organism>
<dbReference type="Proteomes" id="UP000499080">
    <property type="component" value="Unassembled WGS sequence"/>
</dbReference>
<protein>
    <submittedName>
        <fullName evidence="1">Uncharacterized protein</fullName>
    </submittedName>
</protein>
<sequence>MPPSVKKLKLYQRTAVACNEVIPSPFGEVREYLMLQRREAEGFILLGAQEEKNGWDSITASLSLEAKLTAHVRSRLMLLSNSTLSVLIAFQNTYEQWIQKNTCESDSCEDISDERFR</sequence>
<dbReference type="EMBL" id="BGPR01088847">
    <property type="protein sequence ID" value="GBM12919.1"/>
    <property type="molecule type" value="Genomic_DNA"/>
</dbReference>
<evidence type="ECO:0000313" key="2">
    <source>
        <dbReference type="Proteomes" id="UP000499080"/>
    </source>
</evidence>
<accession>A0A4Y2D9K9</accession>
<evidence type="ECO:0000313" key="1">
    <source>
        <dbReference type="EMBL" id="GBM12919.1"/>
    </source>
</evidence>
<dbReference type="AlphaFoldDB" id="A0A4Y2D9K9"/>
<keyword evidence="2" id="KW-1185">Reference proteome</keyword>
<name>A0A4Y2D9K9_ARAVE</name>